<dbReference type="EMBL" id="RSCD01000019">
    <property type="protein sequence ID" value="RSH85641.1"/>
    <property type="molecule type" value="Genomic_DNA"/>
</dbReference>
<dbReference type="OrthoDB" id="10426124at2759"/>
<sequence>MGPFEAISNRDRAKKQLLDHMASSISTDTQSVRDTDAVSHVGEANRLLQEYLKTMRELHSAMHRDSDAHPYPSMVGTLDQMYNDDLRQTTGQSEELYPESKQVQEGEGESSQAPMK</sequence>
<protein>
    <submittedName>
        <fullName evidence="2">Uncharacterized protein</fullName>
    </submittedName>
</protein>
<evidence type="ECO:0000313" key="3">
    <source>
        <dbReference type="Proteomes" id="UP000279259"/>
    </source>
</evidence>
<evidence type="ECO:0000313" key="2">
    <source>
        <dbReference type="EMBL" id="RSH85641.1"/>
    </source>
</evidence>
<dbReference type="Proteomes" id="UP000279259">
    <property type="component" value="Unassembled WGS sequence"/>
</dbReference>
<keyword evidence="3" id="KW-1185">Reference proteome</keyword>
<accession>A0A427Y3I4</accession>
<proteinExistence type="predicted"/>
<comment type="caution">
    <text evidence="2">The sequence shown here is derived from an EMBL/GenBank/DDBJ whole genome shotgun (WGS) entry which is preliminary data.</text>
</comment>
<organism evidence="2 3">
    <name type="scientific">Saitozyma podzolica</name>
    <dbReference type="NCBI Taxonomy" id="1890683"/>
    <lineage>
        <taxon>Eukaryota</taxon>
        <taxon>Fungi</taxon>
        <taxon>Dikarya</taxon>
        <taxon>Basidiomycota</taxon>
        <taxon>Agaricomycotina</taxon>
        <taxon>Tremellomycetes</taxon>
        <taxon>Tremellales</taxon>
        <taxon>Trimorphomycetaceae</taxon>
        <taxon>Saitozyma</taxon>
    </lineage>
</organism>
<evidence type="ECO:0000256" key="1">
    <source>
        <dbReference type="SAM" id="MobiDB-lite"/>
    </source>
</evidence>
<name>A0A427Y3I4_9TREE</name>
<gene>
    <name evidence="2" type="ORF">EHS25_003781</name>
</gene>
<dbReference type="AlphaFoldDB" id="A0A427Y3I4"/>
<reference evidence="2 3" key="1">
    <citation type="submission" date="2018-11" db="EMBL/GenBank/DDBJ databases">
        <title>Genome sequence of Saitozyma podzolica DSM 27192.</title>
        <authorList>
            <person name="Aliyu H."/>
            <person name="Gorte O."/>
            <person name="Ochsenreither K."/>
        </authorList>
    </citation>
    <scope>NUCLEOTIDE SEQUENCE [LARGE SCALE GENOMIC DNA]</scope>
    <source>
        <strain evidence="2 3">DSM 27192</strain>
    </source>
</reference>
<feature type="region of interest" description="Disordered" evidence="1">
    <location>
        <begin position="63"/>
        <end position="116"/>
    </location>
</feature>